<dbReference type="OrthoDB" id="6279964at2759"/>
<reference evidence="1 2" key="1">
    <citation type="submission" date="2018-11" db="EMBL/GenBank/DDBJ databases">
        <authorList>
            <consortium name="Pathogen Informatics"/>
        </authorList>
    </citation>
    <scope>NUCLEOTIDE SEQUENCE [LARGE SCALE GENOMIC DNA]</scope>
</reference>
<feature type="non-terminal residue" evidence="1">
    <location>
        <position position="87"/>
    </location>
</feature>
<keyword evidence="2" id="KW-1185">Reference proteome</keyword>
<dbReference type="EMBL" id="UYRU01101094">
    <property type="protein sequence ID" value="VDN41335.1"/>
    <property type="molecule type" value="Genomic_DNA"/>
</dbReference>
<protein>
    <submittedName>
        <fullName evidence="1">Uncharacterized protein</fullName>
    </submittedName>
</protein>
<name>A0A3P7NFG2_DIBLA</name>
<accession>A0A3P7NFG2</accession>
<evidence type="ECO:0000313" key="2">
    <source>
        <dbReference type="Proteomes" id="UP000281553"/>
    </source>
</evidence>
<dbReference type="AlphaFoldDB" id="A0A3P7NFG2"/>
<proteinExistence type="predicted"/>
<dbReference type="Proteomes" id="UP000281553">
    <property type="component" value="Unassembled WGS sequence"/>
</dbReference>
<evidence type="ECO:0000313" key="1">
    <source>
        <dbReference type="EMBL" id="VDN41335.1"/>
    </source>
</evidence>
<sequence>MSSAKGFRDTNSGWQKLVEIGRQCFPDVKSTGRFDSDMKVIRYSCPLFHSEEDLLGAANEGRVYGIFPRGLEAAGPGSHDVQIEPDE</sequence>
<gene>
    <name evidence="1" type="ORF">DILT_LOCUS18518</name>
</gene>
<organism evidence="1 2">
    <name type="scientific">Dibothriocephalus latus</name>
    <name type="common">Fish tapeworm</name>
    <name type="synonym">Diphyllobothrium latum</name>
    <dbReference type="NCBI Taxonomy" id="60516"/>
    <lineage>
        <taxon>Eukaryota</taxon>
        <taxon>Metazoa</taxon>
        <taxon>Spiralia</taxon>
        <taxon>Lophotrochozoa</taxon>
        <taxon>Platyhelminthes</taxon>
        <taxon>Cestoda</taxon>
        <taxon>Eucestoda</taxon>
        <taxon>Diphyllobothriidea</taxon>
        <taxon>Diphyllobothriidae</taxon>
        <taxon>Dibothriocephalus</taxon>
    </lineage>
</organism>